<dbReference type="GO" id="GO:0030544">
    <property type="term" value="F:Hsp70 protein binding"/>
    <property type="evidence" value="ECO:0007669"/>
    <property type="project" value="InterPro"/>
</dbReference>
<dbReference type="STRING" id="67003.A0A1X0NYV2"/>
<feature type="compositionally biased region" description="Basic residues" evidence="6">
    <location>
        <begin position="371"/>
        <end position="382"/>
    </location>
</feature>
<dbReference type="CDD" id="cd10747">
    <property type="entry name" value="DnaJ_C"/>
    <property type="match status" value="1"/>
</dbReference>
<evidence type="ECO:0000256" key="4">
    <source>
        <dbReference type="ARBA" id="ARBA00022833"/>
    </source>
</evidence>
<dbReference type="PROSITE" id="PS50076">
    <property type="entry name" value="DNAJ_2"/>
    <property type="match status" value="1"/>
</dbReference>
<dbReference type="FunFam" id="2.10.230.10:FF:000001">
    <property type="entry name" value="DnaJ subfamily A member 2"/>
    <property type="match status" value="1"/>
</dbReference>
<dbReference type="OrthoDB" id="550424at2759"/>
<comment type="caution">
    <text evidence="9">The sequence shown here is derived from an EMBL/GenBank/DDBJ whole genome shotgun (WGS) entry which is preliminary data.</text>
</comment>
<dbReference type="GO" id="GO:0008270">
    <property type="term" value="F:zinc ion binding"/>
    <property type="evidence" value="ECO:0007669"/>
    <property type="project" value="UniProtKB-KW"/>
</dbReference>
<dbReference type="PANTHER" id="PTHR43888">
    <property type="entry name" value="DNAJ-LIKE-2, ISOFORM A-RELATED"/>
    <property type="match status" value="1"/>
</dbReference>
<dbReference type="InterPro" id="IPR002939">
    <property type="entry name" value="DnaJ_C"/>
</dbReference>
<dbReference type="InterPro" id="IPR001305">
    <property type="entry name" value="HSP_DnaJ_Cys-rich_dom"/>
</dbReference>
<dbReference type="InterPro" id="IPR001623">
    <property type="entry name" value="DnaJ_domain"/>
</dbReference>
<keyword evidence="4 5" id="KW-0862">Zinc</keyword>
<dbReference type="CDD" id="cd06257">
    <property type="entry name" value="DnaJ"/>
    <property type="match status" value="1"/>
</dbReference>
<dbReference type="Pfam" id="PF00226">
    <property type="entry name" value="DnaJ"/>
    <property type="match status" value="1"/>
</dbReference>
<keyword evidence="1 5" id="KW-0479">Metal-binding</keyword>
<feature type="region of interest" description="Disordered" evidence="6">
    <location>
        <begin position="362"/>
        <end position="427"/>
    </location>
</feature>
<evidence type="ECO:0000313" key="10">
    <source>
        <dbReference type="Proteomes" id="UP000192257"/>
    </source>
</evidence>
<dbReference type="HAMAP" id="MF_01152">
    <property type="entry name" value="DnaJ"/>
    <property type="match status" value="1"/>
</dbReference>
<dbReference type="InterPro" id="IPR018253">
    <property type="entry name" value="DnaJ_domain_CS"/>
</dbReference>
<dbReference type="FunFam" id="2.60.260.20:FF:000033">
    <property type="entry name" value="DnaJ family protein"/>
    <property type="match status" value="1"/>
</dbReference>
<dbReference type="InterPro" id="IPR008971">
    <property type="entry name" value="HSP40/DnaJ_pept-bd"/>
</dbReference>
<dbReference type="EMBL" id="NBCO01000012">
    <property type="protein sequence ID" value="ORC89389.1"/>
    <property type="molecule type" value="Genomic_DNA"/>
</dbReference>
<dbReference type="AlphaFoldDB" id="A0A1X0NYV2"/>
<organism evidence="9 10">
    <name type="scientific">Trypanosoma theileri</name>
    <dbReference type="NCBI Taxonomy" id="67003"/>
    <lineage>
        <taxon>Eukaryota</taxon>
        <taxon>Discoba</taxon>
        <taxon>Euglenozoa</taxon>
        <taxon>Kinetoplastea</taxon>
        <taxon>Metakinetoplastina</taxon>
        <taxon>Trypanosomatida</taxon>
        <taxon>Trypanosomatidae</taxon>
        <taxon>Trypanosoma</taxon>
    </lineage>
</organism>
<dbReference type="Gene3D" id="2.60.260.20">
    <property type="entry name" value="Urease metallochaperone UreE, N-terminal domain"/>
    <property type="match status" value="2"/>
</dbReference>
<dbReference type="Gene3D" id="2.10.230.10">
    <property type="entry name" value="Heat shock protein DnaJ, cysteine-rich domain"/>
    <property type="match status" value="1"/>
</dbReference>
<accession>A0A1X0NYV2</accession>
<reference evidence="9 10" key="1">
    <citation type="submission" date="2017-03" db="EMBL/GenBank/DDBJ databases">
        <title>An alternative strategy for trypanosome survival in the mammalian bloodstream revealed through genome and transcriptome analysis of the ubiquitous bovine parasite Trypanosoma (Megatrypanum) theileri.</title>
        <authorList>
            <person name="Kelly S."/>
            <person name="Ivens A."/>
            <person name="Mott A."/>
            <person name="O'Neill E."/>
            <person name="Emms D."/>
            <person name="Macleod O."/>
            <person name="Voorheis P."/>
            <person name="Matthews J."/>
            <person name="Matthews K."/>
            <person name="Carrington M."/>
        </authorList>
    </citation>
    <scope>NUCLEOTIDE SEQUENCE [LARGE SCALE GENOMIC DNA]</scope>
    <source>
        <strain evidence="9">Edinburgh</strain>
    </source>
</reference>
<evidence type="ECO:0000259" key="8">
    <source>
        <dbReference type="PROSITE" id="PS51188"/>
    </source>
</evidence>
<dbReference type="InterPro" id="IPR044713">
    <property type="entry name" value="DNJA1/2-like"/>
</dbReference>
<dbReference type="VEuPathDB" id="TriTrypDB:TM35_000121640"/>
<dbReference type="FunFam" id="1.10.287.110:FF:000074">
    <property type="entry name" value="Heat shock protein DNAJ, putative"/>
    <property type="match status" value="1"/>
</dbReference>
<protein>
    <submittedName>
        <fullName evidence="9">Putative DnaJ protein</fullName>
    </submittedName>
</protein>
<dbReference type="SMART" id="SM00271">
    <property type="entry name" value="DnaJ"/>
    <property type="match status" value="1"/>
</dbReference>
<feature type="domain" description="CR-type" evidence="8">
    <location>
        <begin position="123"/>
        <end position="208"/>
    </location>
</feature>
<sequence length="427" mass="47158">MVKETEYYELLEIVTDASEHEIKRAYRRLALRYHPDKNPGDDEAAEKFKRISHAYEVLSDADKRRLYDQHGKAGLEHGGGDDGMDAADIFSAFFGGRRAPRGERKPRDLVHELTITLEDAYAGRRRRVAVTRDRLCGDCGGEGLRPGAVRQKCGACGGHGVRVHVQQLFPGMQQRMQVACTACGGAGTAVRDADICSGCRGNRVVKDQKVLDVCVEKGMDDSDVLRFDGEGDEIPGVRLKGDVLIILRLKSHDVFRRAGKHLLMNHTITLREALCGFELPVQQLDKRMLLIKVPCGQVIDPEAAWVVHREGMPVPNTGGTERGNLIVHFEVEYPTQLSSRQLEQIATAFEMLDPLPRLNGQKVLLQDESRRQKRKGAARRAAAKSGAGGSGGSRQRRGQMPFGMDDGVFMQFDGDNSGGQTAQCVQQ</sequence>
<dbReference type="RefSeq" id="XP_028883455.1">
    <property type="nucleotide sequence ID" value="XM_029025139.1"/>
</dbReference>
<evidence type="ECO:0000256" key="6">
    <source>
        <dbReference type="SAM" id="MobiDB-lite"/>
    </source>
</evidence>
<feature type="zinc finger region" description="CR-type" evidence="5">
    <location>
        <begin position="123"/>
        <end position="208"/>
    </location>
</feature>
<dbReference type="Gene3D" id="1.10.287.110">
    <property type="entry name" value="DnaJ domain"/>
    <property type="match status" value="1"/>
</dbReference>
<dbReference type="InterPro" id="IPR036410">
    <property type="entry name" value="HSP_DnaJ_Cys-rich_dom_sf"/>
</dbReference>
<dbReference type="SUPFAM" id="SSF49493">
    <property type="entry name" value="HSP40/DnaJ peptide-binding domain"/>
    <property type="match status" value="2"/>
</dbReference>
<feature type="compositionally biased region" description="Polar residues" evidence="6">
    <location>
        <begin position="418"/>
        <end position="427"/>
    </location>
</feature>
<evidence type="ECO:0000256" key="2">
    <source>
        <dbReference type="ARBA" id="ARBA00022737"/>
    </source>
</evidence>
<dbReference type="PRINTS" id="PR00625">
    <property type="entry name" value="JDOMAIN"/>
</dbReference>
<dbReference type="InterPro" id="IPR012724">
    <property type="entry name" value="DnaJ"/>
</dbReference>
<keyword evidence="3 5" id="KW-0863">Zinc-finger</keyword>
<dbReference type="PROSITE" id="PS00636">
    <property type="entry name" value="DNAJ_1"/>
    <property type="match status" value="1"/>
</dbReference>
<proteinExistence type="inferred from homology"/>
<evidence type="ECO:0000259" key="7">
    <source>
        <dbReference type="PROSITE" id="PS50076"/>
    </source>
</evidence>
<dbReference type="PROSITE" id="PS51188">
    <property type="entry name" value="ZF_CR"/>
    <property type="match status" value="1"/>
</dbReference>
<dbReference type="GeneID" id="39984919"/>
<dbReference type="GO" id="GO:0006457">
    <property type="term" value="P:protein folding"/>
    <property type="evidence" value="ECO:0007669"/>
    <property type="project" value="InterPro"/>
</dbReference>
<dbReference type="InterPro" id="IPR036869">
    <property type="entry name" value="J_dom_sf"/>
</dbReference>
<dbReference type="GO" id="GO:0009408">
    <property type="term" value="P:response to heat"/>
    <property type="evidence" value="ECO:0007669"/>
    <property type="project" value="InterPro"/>
</dbReference>
<evidence type="ECO:0000256" key="1">
    <source>
        <dbReference type="ARBA" id="ARBA00022723"/>
    </source>
</evidence>
<dbReference type="Pfam" id="PF00684">
    <property type="entry name" value="DnaJ_CXXCXGXG"/>
    <property type="match status" value="1"/>
</dbReference>
<dbReference type="SUPFAM" id="SSF46565">
    <property type="entry name" value="Chaperone J-domain"/>
    <property type="match status" value="1"/>
</dbReference>
<dbReference type="GO" id="GO:0005524">
    <property type="term" value="F:ATP binding"/>
    <property type="evidence" value="ECO:0007669"/>
    <property type="project" value="InterPro"/>
</dbReference>
<dbReference type="Proteomes" id="UP000192257">
    <property type="component" value="Unassembled WGS sequence"/>
</dbReference>
<evidence type="ECO:0000256" key="3">
    <source>
        <dbReference type="ARBA" id="ARBA00022771"/>
    </source>
</evidence>
<dbReference type="GO" id="GO:0051082">
    <property type="term" value="F:unfolded protein binding"/>
    <property type="evidence" value="ECO:0007669"/>
    <property type="project" value="InterPro"/>
</dbReference>
<feature type="domain" description="J" evidence="7">
    <location>
        <begin position="6"/>
        <end position="71"/>
    </location>
</feature>
<evidence type="ECO:0000256" key="5">
    <source>
        <dbReference type="PROSITE-ProRule" id="PRU00546"/>
    </source>
</evidence>
<evidence type="ECO:0000313" key="9">
    <source>
        <dbReference type="EMBL" id="ORC89389.1"/>
    </source>
</evidence>
<dbReference type="SUPFAM" id="SSF57938">
    <property type="entry name" value="DnaJ/Hsp40 cysteine-rich domain"/>
    <property type="match status" value="1"/>
</dbReference>
<keyword evidence="10" id="KW-1185">Reference proteome</keyword>
<gene>
    <name evidence="9" type="ORF">TM35_000121640</name>
</gene>
<dbReference type="Pfam" id="PF01556">
    <property type="entry name" value="DnaJ_C"/>
    <property type="match status" value="1"/>
</dbReference>
<name>A0A1X0NYV2_9TRYP</name>
<dbReference type="CDD" id="cd10719">
    <property type="entry name" value="DnaJ_zf"/>
    <property type="match status" value="1"/>
</dbReference>
<keyword evidence="2" id="KW-0677">Repeat</keyword>